<dbReference type="EMBL" id="JAGRRH010000003">
    <property type="protein sequence ID" value="KAG7372177.1"/>
    <property type="molecule type" value="Genomic_DNA"/>
</dbReference>
<feature type="compositionally biased region" description="Polar residues" evidence="1">
    <location>
        <begin position="342"/>
        <end position="379"/>
    </location>
</feature>
<feature type="compositionally biased region" description="Pro residues" evidence="1">
    <location>
        <begin position="487"/>
        <end position="497"/>
    </location>
</feature>
<feature type="compositionally biased region" description="Polar residues" evidence="1">
    <location>
        <begin position="391"/>
        <end position="401"/>
    </location>
</feature>
<feature type="compositionally biased region" description="Pro residues" evidence="1">
    <location>
        <begin position="517"/>
        <end position="530"/>
    </location>
</feature>
<proteinExistence type="predicted"/>
<feature type="compositionally biased region" description="Pro residues" evidence="1">
    <location>
        <begin position="448"/>
        <end position="462"/>
    </location>
</feature>
<feature type="region of interest" description="Disordered" evidence="1">
    <location>
        <begin position="318"/>
        <end position="599"/>
    </location>
</feature>
<feature type="region of interest" description="Disordered" evidence="1">
    <location>
        <begin position="156"/>
        <end position="198"/>
    </location>
</feature>
<feature type="compositionally biased region" description="Polar residues" evidence="1">
    <location>
        <begin position="321"/>
        <end position="333"/>
    </location>
</feature>
<dbReference type="AlphaFoldDB" id="A0A9K3Q5H3"/>
<accession>A0A9K3Q5H3</accession>
<reference evidence="2" key="2">
    <citation type="submission" date="2021-04" db="EMBL/GenBank/DDBJ databases">
        <authorList>
            <person name="Podell S."/>
        </authorList>
    </citation>
    <scope>NUCLEOTIDE SEQUENCE</scope>
    <source>
        <strain evidence="2">Hildebrandi</strain>
    </source>
</reference>
<dbReference type="GO" id="GO:0003964">
    <property type="term" value="F:RNA-directed DNA polymerase activity"/>
    <property type="evidence" value="ECO:0007669"/>
    <property type="project" value="UniProtKB-KW"/>
</dbReference>
<protein>
    <submittedName>
        <fullName evidence="2">Reverse transcriptase RNA-dependent DNA polymerase</fullName>
    </submittedName>
</protein>
<feature type="region of interest" description="Disordered" evidence="1">
    <location>
        <begin position="96"/>
        <end position="115"/>
    </location>
</feature>
<name>A0A9K3Q5H3_9STRA</name>
<keyword evidence="2" id="KW-0808">Transferase</keyword>
<evidence type="ECO:0000313" key="2">
    <source>
        <dbReference type="EMBL" id="KAG7372177.1"/>
    </source>
</evidence>
<gene>
    <name evidence="2" type="ORF">IV203_018320</name>
</gene>
<keyword evidence="2" id="KW-0548">Nucleotidyltransferase</keyword>
<evidence type="ECO:0000256" key="1">
    <source>
        <dbReference type="SAM" id="MobiDB-lite"/>
    </source>
</evidence>
<dbReference type="Proteomes" id="UP000693970">
    <property type="component" value="Unassembled WGS sequence"/>
</dbReference>
<reference evidence="2" key="1">
    <citation type="journal article" date="2021" name="Sci. Rep.">
        <title>Diploid genomic architecture of Nitzschia inconspicua, an elite biomass production diatom.</title>
        <authorList>
            <person name="Oliver A."/>
            <person name="Podell S."/>
            <person name="Pinowska A."/>
            <person name="Traller J.C."/>
            <person name="Smith S.R."/>
            <person name="McClure R."/>
            <person name="Beliaev A."/>
            <person name="Bohutskyi P."/>
            <person name="Hill E.A."/>
            <person name="Rabines A."/>
            <person name="Zheng H."/>
            <person name="Allen L.Z."/>
            <person name="Kuo A."/>
            <person name="Grigoriev I.V."/>
            <person name="Allen A.E."/>
            <person name="Hazlebeck D."/>
            <person name="Allen E.E."/>
        </authorList>
    </citation>
    <scope>NUCLEOTIDE SEQUENCE</scope>
    <source>
        <strain evidence="2">Hildebrandi</strain>
    </source>
</reference>
<keyword evidence="3" id="KW-1185">Reference proteome</keyword>
<dbReference type="CDD" id="cd09272">
    <property type="entry name" value="RNase_HI_RT_Ty1"/>
    <property type="match status" value="1"/>
</dbReference>
<evidence type="ECO:0000313" key="3">
    <source>
        <dbReference type="Proteomes" id="UP000693970"/>
    </source>
</evidence>
<feature type="compositionally biased region" description="Low complexity" evidence="1">
    <location>
        <begin position="413"/>
        <end position="423"/>
    </location>
</feature>
<feature type="compositionally biased region" description="Basic residues" evidence="1">
    <location>
        <begin position="173"/>
        <end position="186"/>
    </location>
</feature>
<comment type="caution">
    <text evidence="2">The sequence shown here is derived from an EMBL/GenBank/DDBJ whole genome shotgun (WGS) entry which is preliminary data.</text>
</comment>
<feature type="compositionally biased region" description="Low complexity" evidence="1">
    <location>
        <begin position="380"/>
        <end position="390"/>
    </location>
</feature>
<sequence>MRPLAHPVAISNPNSALMYTTHEAELDIPLLPAAARRVYIMPDLSTAPLIAVAPLCDAGCIVTFTKTTATVHLGPKLLLTGSRDPNNGLWHLDMPDPNHANPSPLHEQTESAAATVDHRTSPANLVAFAHASLFSPALSTLHDALRLGYITGVPGPGPHRGNTETPSSLFHCHNQRPPRPNSKKPAIHQTKCPPQTTDDTDDYLPTTDPPHNQIHHCFAAAFEPTGKIYSDLTGKFIAPSSTGNNYILVVYDFDSNAILTVPMKNRSQQFAWPISASSVPASAPASNFWTTNAPPCSKPSCMTRTLISNLSHPTCIGAMQPNGQSAPSKTTSLRGFVPLTRHSPSTFGTGSCPRLNSPSTYSTVPASTQNSQPGPNSTAPGPLTPLTTGTSDQPLNRTAATPSGLPKPAANASPTPSVFSPSPTLSPLPHPMTSSTPASRTSSISSRIPPPFPLRISPPPTATPLNNLRKSLAPTPPPPLRVATKAPPSPGPSPPGTPHQSNLQPVPASPLRVPTEDLPPLPNLPDPVPASPRAAAPVTSDATFPNLTGPAARNRQRRTPKKSAVTSRKPPTAPQKKISPHPNPHVTRQRTGALPQPSHLASHAATISFEKLLLDAAVPVTYHMALHGNAFNPDTRKIAEYAELSQCSDGAYWKASNAEEIGRLAQGYKHIKGTNTIYFIRKDQVPRHKTATYLRIVCAHRPEKEKDYRVRWTAGGNLIDYPHDASTKTADIITVKTLITVNSTLSTPGAKFMSGDLKDFYLGTPMAEYEYMRIHRRYIPDDIFEQYNLSALLDGNFVYVEIRRGMYGLPQAGRIANDYLRTFLEPAGYHPTEHTPGLWRHHTRPLAFSLVVDDFRVKYVNQDDVDHLLATLRQRYECKADWEGTRYYGLTLAWDYEARFCDISMPGYVDRAHTRFTHPTPPRPEHSPHTWLKPEYGAKVHFAPADDSSPPLDATGIKRIQEIVGVFLFYARAVDSTMLPALGTISTQQAKPTTNTLTAITKFRNYAASNPDACVRYRASGMHLHIESNASYLSKPKALSRYAGYHYLSEISDNPATPAAPNGAIHIPCQILKEVVSSAAEAELAGTFHNGKEACPIRVCLKELGHPQGPTPIITDNSTAVGIASDTVKQKRSKAMDMWFYWIRDRVRQGQFHIIWRKGALNRADYFTKHHAAAHHKAICSSYLYDPNTLSTNYFQCLTDDEFPTSKATSTPPASSPDEGVCASLRHIIPLPMSMGEGVLIPNRNLDNVYRFTQVPICRRSNTHRHPHKLM</sequence>
<keyword evidence="2" id="KW-0695">RNA-directed DNA polymerase</keyword>
<organism evidence="2 3">
    <name type="scientific">Nitzschia inconspicua</name>
    <dbReference type="NCBI Taxonomy" id="303405"/>
    <lineage>
        <taxon>Eukaryota</taxon>
        <taxon>Sar</taxon>
        <taxon>Stramenopiles</taxon>
        <taxon>Ochrophyta</taxon>
        <taxon>Bacillariophyta</taxon>
        <taxon>Bacillariophyceae</taxon>
        <taxon>Bacillariophycidae</taxon>
        <taxon>Bacillariales</taxon>
        <taxon>Bacillariaceae</taxon>
        <taxon>Nitzschia</taxon>
    </lineage>
</organism>
<feature type="compositionally biased region" description="Low complexity" evidence="1">
    <location>
        <begin position="431"/>
        <end position="447"/>
    </location>
</feature>